<dbReference type="InterPro" id="IPR000531">
    <property type="entry name" value="Beta-barrel_TonB"/>
</dbReference>
<dbReference type="PROSITE" id="PS01156">
    <property type="entry name" value="TONB_DEPENDENT_REC_2"/>
    <property type="match status" value="1"/>
</dbReference>
<feature type="short sequence motif" description="TonB C-terminal box" evidence="15">
    <location>
        <begin position="771"/>
        <end position="788"/>
    </location>
</feature>
<dbReference type="InterPro" id="IPR012910">
    <property type="entry name" value="Plug_dom"/>
</dbReference>
<dbReference type="Pfam" id="PF07715">
    <property type="entry name" value="Plug"/>
    <property type="match status" value="1"/>
</dbReference>
<dbReference type="GO" id="GO:0015891">
    <property type="term" value="P:siderophore transport"/>
    <property type="evidence" value="ECO:0007669"/>
    <property type="project" value="InterPro"/>
</dbReference>
<dbReference type="PANTHER" id="PTHR32552">
    <property type="entry name" value="FERRICHROME IRON RECEPTOR-RELATED"/>
    <property type="match status" value="1"/>
</dbReference>
<keyword evidence="20" id="KW-1185">Reference proteome</keyword>
<keyword evidence="7 17" id="KW-0732">Signal</keyword>
<dbReference type="Gene3D" id="2.40.170.20">
    <property type="entry name" value="TonB-dependent receptor, beta-barrel domain"/>
    <property type="match status" value="1"/>
</dbReference>
<comment type="caution">
    <text evidence="19">The sequence shown here is derived from an EMBL/GenBank/DDBJ whole genome shotgun (WGS) entry which is preliminary data.</text>
</comment>
<evidence type="ECO:0000256" key="15">
    <source>
        <dbReference type="PROSITE-ProRule" id="PRU10144"/>
    </source>
</evidence>
<dbReference type="InterPro" id="IPR036942">
    <property type="entry name" value="Beta-barrel_TonB_sf"/>
</dbReference>
<gene>
    <name evidence="19" type="ORF">LPW39_07385</name>
</gene>
<evidence type="ECO:0000256" key="10">
    <source>
        <dbReference type="ARBA" id="ARBA00023077"/>
    </source>
</evidence>
<keyword evidence="12 19" id="KW-0675">Receptor</keyword>
<sequence>MRKVPNDMSHPCKRHLIALAIATLAGAASAADFDISAQPLDSALAQLARQAGLQLMAPPALVQGRPGAAVKGSMSAQDAVRQLLRNTNLVARIEGTTLVIDNGQTAGEVALNPVVVMAPATRAGDRPEAYAGGKQARGSRIGMLGDQDVMDTPFSTVAYTAEAVADQQARTLGEVLANDASVRLTTASQGFSEDIQVRGFGISGGDVGLNGLYGLTSASRVPAEILERAELLKGPGAMVGGMPPGGSIGGAINVQTKRAGDAPLNRVGLQYLGRAQFGTSVDISRRFGENKEWGVRVNGAARGGEASIRGGDQKLGVGAIAVDYRGSHLRWSLDAYAQREELEDFRPQIGFNPALTSLPKPPNARSNWFPDTDLSLDDKVIASRLEVDLNDQVTAFAGIGYRKGKAQQIFPTTTTSMNAAGDFTVRSSFYDSYSETSSADAGLRAKFATGGIKHSLVVSATDLRQESGNAYVAGLTTSPSNIYNPAPLPPVEGARAEPNKASKAHNYGIAVTDTMALADDRLLLTLGLRRQTVDLRNFSTASGAQTSSYAKSATTPLVGLVVKANDQVSVYGNYTAGLSRGATAPNTAVNAGEVFPPFKSKQYEAGVKVDWGSFMTTASLFQISRPNSMTDPTTNIYSFDGEQRNRGLELAAYGELQHGLRLMGGLTFNRAKVTKAAQYQGNDAYGVPKINANLGADWDVPGVQGLSVNGRMIHTGSAWASNANTLKLSGWTRFDVGARYRTQVSGKAVVLRANVENLTGKNVWLISGNNYLTLSAPRTVVLSATVDF</sequence>
<keyword evidence="13 14" id="KW-0998">Cell outer membrane</keyword>
<evidence type="ECO:0000256" key="1">
    <source>
        <dbReference type="ARBA" id="ARBA00004571"/>
    </source>
</evidence>
<dbReference type="InterPro" id="IPR010105">
    <property type="entry name" value="TonB_sidphr_rcpt"/>
</dbReference>
<evidence type="ECO:0000256" key="3">
    <source>
        <dbReference type="ARBA" id="ARBA00022448"/>
    </source>
</evidence>
<keyword evidence="11 14" id="KW-0472">Membrane</keyword>
<keyword evidence="6 14" id="KW-0812">Transmembrane</keyword>
<proteinExistence type="inferred from homology"/>
<evidence type="ECO:0000256" key="4">
    <source>
        <dbReference type="ARBA" id="ARBA00022452"/>
    </source>
</evidence>
<accession>A0AAW4XUY4</accession>
<name>A0AAW4XUY4_9BURK</name>
<dbReference type="AlphaFoldDB" id="A0AAW4XUY4"/>
<dbReference type="PANTHER" id="PTHR32552:SF82">
    <property type="entry name" value="FCUA PROTEIN"/>
    <property type="match status" value="1"/>
</dbReference>
<keyword evidence="10 16" id="KW-0798">TonB box</keyword>
<dbReference type="InterPro" id="IPR037066">
    <property type="entry name" value="Plug_dom_sf"/>
</dbReference>
<dbReference type="Pfam" id="PF07660">
    <property type="entry name" value="STN"/>
    <property type="match status" value="1"/>
</dbReference>
<dbReference type="NCBIfam" id="TIGR01783">
    <property type="entry name" value="TonB-siderophor"/>
    <property type="match status" value="1"/>
</dbReference>
<evidence type="ECO:0000256" key="12">
    <source>
        <dbReference type="ARBA" id="ARBA00023170"/>
    </source>
</evidence>
<evidence type="ECO:0000256" key="5">
    <source>
        <dbReference type="ARBA" id="ARBA00022496"/>
    </source>
</evidence>
<evidence type="ECO:0000256" key="6">
    <source>
        <dbReference type="ARBA" id="ARBA00022692"/>
    </source>
</evidence>
<comment type="similarity">
    <text evidence="2 14 16">Belongs to the TonB-dependent receptor family.</text>
</comment>
<evidence type="ECO:0000256" key="16">
    <source>
        <dbReference type="RuleBase" id="RU003357"/>
    </source>
</evidence>
<dbReference type="GO" id="GO:0015344">
    <property type="term" value="F:siderophore uptake transmembrane transporter activity"/>
    <property type="evidence" value="ECO:0007669"/>
    <property type="project" value="TreeGrafter"/>
</dbReference>
<dbReference type="EMBL" id="JAJNCT010000007">
    <property type="protein sequence ID" value="MCD2164955.1"/>
    <property type="molecule type" value="Genomic_DNA"/>
</dbReference>
<evidence type="ECO:0000256" key="9">
    <source>
        <dbReference type="ARBA" id="ARBA00023065"/>
    </source>
</evidence>
<dbReference type="Gene3D" id="3.55.50.30">
    <property type="match status" value="1"/>
</dbReference>
<dbReference type="GO" id="GO:0038023">
    <property type="term" value="F:signaling receptor activity"/>
    <property type="evidence" value="ECO:0007669"/>
    <property type="project" value="InterPro"/>
</dbReference>
<dbReference type="InterPro" id="IPR039426">
    <property type="entry name" value="TonB-dep_rcpt-like"/>
</dbReference>
<dbReference type="Pfam" id="PF00593">
    <property type="entry name" value="TonB_dep_Rec_b-barrel"/>
    <property type="match status" value="1"/>
</dbReference>
<comment type="subcellular location">
    <subcellularLocation>
        <location evidence="1 14">Cell outer membrane</location>
        <topology evidence="1 14">Multi-pass membrane protein</topology>
    </subcellularLocation>
</comment>
<dbReference type="RefSeq" id="WP_230773025.1">
    <property type="nucleotide sequence ID" value="NZ_JAJNCT010000007.1"/>
</dbReference>
<evidence type="ECO:0000256" key="7">
    <source>
        <dbReference type="ARBA" id="ARBA00022729"/>
    </source>
</evidence>
<keyword evidence="3 14" id="KW-0813">Transport</keyword>
<keyword evidence="8" id="KW-0408">Iron</keyword>
<protein>
    <submittedName>
        <fullName evidence="19">TonB-dependent receptor</fullName>
    </submittedName>
</protein>
<evidence type="ECO:0000256" key="13">
    <source>
        <dbReference type="ARBA" id="ARBA00023237"/>
    </source>
</evidence>
<dbReference type="InterPro" id="IPR011662">
    <property type="entry name" value="Secretin/TonB_short_N"/>
</dbReference>
<evidence type="ECO:0000259" key="18">
    <source>
        <dbReference type="SMART" id="SM00965"/>
    </source>
</evidence>
<dbReference type="CDD" id="cd01347">
    <property type="entry name" value="ligand_gated_channel"/>
    <property type="match status" value="1"/>
</dbReference>
<dbReference type="GO" id="GO:0009279">
    <property type="term" value="C:cell outer membrane"/>
    <property type="evidence" value="ECO:0007669"/>
    <property type="project" value="UniProtKB-SubCell"/>
</dbReference>
<feature type="signal peptide" evidence="17">
    <location>
        <begin position="1"/>
        <end position="30"/>
    </location>
</feature>
<evidence type="ECO:0000256" key="14">
    <source>
        <dbReference type="PROSITE-ProRule" id="PRU01360"/>
    </source>
</evidence>
<dbReference type="Proteomes" id="UP001199260">
    <property type="component" value="Unassembled WGS sequence"/>
</dbReference>
<evidence type="ECO:0000313" key="19">
    <source>
        <dbReference type="EMBL" id="MCD2164955.1"/>
    </source>
</evidence>
<dbReference type="SMART" id="SM00965">
    <property type="entry name" value="STN"/>
    <property type="match status" value="1"/>
</dbReference>
<dbReference type="Gene3D" id="2.170.130.10">
    <property type="entry name" value="TonB-dependent receptor, plug domain"/>
    <property type="match status" value="1"/>
</dbReference>
<organism evidence="19 20">
    <name type="scientific">Comamonas koreensis</name>
    <dbReference type="NCBI Taxonomy" id="160825"/>
    <lineage>
        <taxon>Bacteria</taxon>
        <taxon>Pseudomonadati</taxon>
        <taxon>Pseudomonadota</taxon>
        <taxon>Betaproteobacteria</taxon>
        <taxon>Burkholderiales</taxon>
        <taxon>Comamonadaceae</taxon>
        <taxon>Comamonas</taxon>
    </lineage>
</organism>
<evidence type="ECO:0000256" key="11">
    <source>
        <dbReference type="ARBA" id="ARBA00023136"/>
    </source>
</evidence>
<evidence type="ECO:0000256" key="8">
    <source>
        <dbReference type="ARBA" id="ARBA00023004"/>
    </source>
</evidence>
<feature type="chain" id="PRO_5043498667" evidence="17">
    <location>
        <begin position="31"/>
        <end position="788"/>
    </location>
</feature>
<evidence type="ECO:0000256" key="2">
    <source>
        <dbReference type="ARBA" id="ARBA00009810"/>
    </source>
</evidence>
<keyword evidence="4 14" id="KW-1134">Transmembrane beta strand</keyword>
<reference evidence="19 20" key="1">
    <citation type="submission" date="2021-11" db="EMBL/GenBank/DDBJ databases">
        <title>Genome sequence.</title>
        <authorList>
            <person name="Sun Q."/>
        </authorList>
    </citation>
    <scope>NUCLEOTIDE SEQUENCE [LARGE SCALE GENOMIC DNA]</scope>
    <source>
        <strain evidence="19 20">KCTC 12005</strain>
    </source>
</reference>
<evidence type="ECO:0000256" key="17">
    <source>
        <dbReference type="SAM" id="SignalP"/>
    </source>
</evidence>
<keyword evidence="9" id="KW-0406">Ion transport</keyword>
<dbReference type="SUPFAM" id="SSF56935">
    <property type="entry name" value="Porins"/>
    <property type="match status" value="1"/>
</dbReference>
<evidence type="ECO:0000313" key="20">
    <source>
        <dbReference type="Proteomes" id="UP001199260"/>
    </source>
</evidence>
<dbReference type="PROSITE" id="PS52016">
    <property type="entry name" value="TONB_DEPENDENT_REC_3"/>
    <property type="match status" value="1"/>
</dbReference>
<keyword evidence="5" id="KW-0410">Iron transport</keyword>
<dbReference type="InterPro" id="IPR010917">
    <property type="entry name" value="TonB_rcpt_CS"/>
</dbReference>
<feature type="domain" description="Secretin/TonB short N-terminal" evidence="18">
    <location>
        <begin position="53"/>
        <end position="103"/>
    </location>
</feature>